<evidence type="ECO:0000259" key="7">
    <source>
        <dbReference type="Pfam" id="PF04321"/>
    </source>
</evidence>
<name>A0A2U8VUX9_9HYPH</name>
<evidence type="ECO:0000256" key="3">
    <source>
        <dbReference type="ARBA" id="ARBA00012929"/>
    </source>
</evidence>
<dbReference type="InterPro" id="IPR005913">
    <property type="entry name" value="dTDP_dehydrorham_reduct"/>
</dbReference>
<organism evidence="8 9">
    <name type="scientific">Methylobacterium radiodurans</name>
    <dbReference type="NCBI Taxonomy" id="2202828"/>
    <lineage>
        <taxon>Bacteria</taxon>
        <taxon>Pseudomonadati</taxon>
        <taxon>Pseudomonadota</taxon>
        <taxon>Alphaproteobacteria</taxon>
        <taxon>Hyphomicrobiales</taxon>
        <taxon>Methylobacteriaceae</taxon>
        <taxon>Methylobacterium</taxon>
    </lineage>
</organism>
<comment type="similarity">
    <text evidence="2 6">Belongs to the dTDP-4-dehydrorhamnose reductase family.</text>
</comment>
<evidence type="ECO:0000256" key="6">
    <source>
        <dbReference type="RuleBase" id="RU364082"/>
    </source>
</evidence>
<evidence type="ECO:0000256" key="2">
    <source>
        <dbReference type="ARBA" id="ARBA00010944"/>
    </source>
</evidence>
<dbReference type="GO" id="GO:0019305">
    <property type="term" value="P:dTDP-rhamnose biosynthetic process"/>
    <property type="evidence" value="ECO:0007669"/>
    <property type="project" value="UniProtKB-UniPathway"/>
</dbReference>
<feature type="domain" description="RmlD-like substrate binding" evidence="7">
    <location>
        <begin position="512"/>
        <end position="660"/>
    </location>
</feature>
<comment type="cofactor">
    <cofactor evidence="6">
        <name>Mg(2+)</name>
        <dbReference type="ChEBI" id="CHEBI:18420"/>
    </cofactor>
    <text evidence="6">Binds 1 Mg(2+) ion per monomer.</text>
</comment>
<dbReference type="AlphaFoldDB" id="A0A2U8VUX9"/>
<evidence type="ECO:0000313" key="8">
    <source>
        <dbReference type="EMBL" id="AWN37160.1"/>
    </source>
</evidence>
<dbReference type="PANTHER" id="PTHR10491:SF4">
    <property type="entry name" value="METHIONINE ADENOSYLTRANSFERASE 2 SUBUNIT BETA"/>
    <property type="match status" value="1"/>
</dbReference>
<dbReference type="Gene3D" id="3.40.50.720">
    <property type="entry name" value="NAD(P)-binding Rossmann-like Domain"/>
    <property type="match status" value="1"/>
</dbReference>
<evidence type="ECO:0000313" key="9">
    <source>
        <dbReference type="Proteomes" id="UP000246058"/>
    </source>
</evidence>
<proteinExistence type="inferred from homology"/>
<dbReference type="EMBL" id="CP029551">
    <property type="protein sequence ID" value="AWN37160.1"/>
    <property type="molecule type" value="Genomic_DNA"/>
</dbReference>
<reference evidence="8 9" key="1">
    <citation type="submission" date="2018-05" db="EMBL/GenBank/DDBJ databases">
        <title>Complete Genome Sequence of Methylobacterium sp. 17Sr1-43.</title>
        <authorList>
            <person name="Srinivasan S."/>
        </authorList>
    </citation>
    <scope>NUCLEOTIDE SEQUENCE [LARGE SCALE GENOMIC DNA]</scope>
    <source>
        <strain evidence="8 9">17Sr1-43</strain>
    </source>
</reference>
<dbReference type="RefSeq" id="WP_109952239.1">
    <property type="nucleotide sequence ID" value="NZ_CP029551.1"/>
</dbReference>
<keyword evidence="9" id="KW-1185">Reference proteome</keyword>
<dbReference type="Proteomes" id="UP000246058">
    <property type="component" value="Chromosome"/>
</dbReference>
<dbReference type="UniPathway" id="UPA00124"/>
<dbReference type="KEGG" id="meti:DK427_16660"/>
<evidence type="ECO:0000256" key="4">
    <source>
        <dbReference type="ARBA" id="ARBA00017099"/>
    </source>
</evidence>
<dbReference type="InterPro" id="IPR036291">
    <property type="entry name" value="NAD(P)-bd_dom_sf"/>
</dbReference>
<comment type="catalytic activity">
    <reaction evidence="5 6">
        <text>dTDP-beta-L-rhamnose + NADP(+) = dTDP-4-dehydro-beta-L-rhamnose + NADPH + H(+)</text>
        <dbReference type="Rhea" id="RHEA:21796"/>
        <dbReference type="ChEBI" id="CHEBI:15378"/>
        <dbReference type="ChEBI" id="CHEBI:57510"/>
        <dbReference type="ChEBI" id="CHEBI:57783"/>
        <dbReference type="ChEBI" id="CHEBI:58349"/>
        <dbReference type="ChEBI" id="CHEBI:62830"/>
        <dbReference type="EC" id="1.1.1.133"/>
    </reaction>
</comment>
<dbReference type="GO" id="GO:0005829">
    <property type="term" value="C:cytosol"/>
    <property type="evidence" value="ECO:0007669"/>
    <property type="project" value="TreeGrafter"/>
</dbReference>
<dbReference type="Pfam" id="PF04321">
    <property type="entry name" value="RmlD_sub_bind"/>
    <property type="match status" value="1"/>
</dbReference>
<sequence length="702" mass="76928">MLEVWGGVECSVVRIRNAYRDQVAETGHRDRPEDLDAIAALGIRTLRYPILWESVAPDDPETCDWSWHDARLARLRALGIDVIAGLVHHGSGPRYTSLADPNFPALLAQYAGRVAARYPWIERFTPVNEPLTTARFAGLYGHWYPHRRSEAEFLRMMFNQCRATLLALRAIRAVTPGAHLIQTEDVGRTFSTPALAEQAAYENERRWLSLDLLCGRLDPTHPWFERFLALGLPRAELEAFLTGEARPALIGVNHYLTSERYLDERTRAYPRHLRGGNGRRRYADAEAVRLRHLADRTGPKARLDEVWARYGQALAVTEVHHGCSRDDQLRWLSEVWQAAVDLRREQVPVEAVTVWSLFGAVDWNTLLVARAGHYEPGAFDIRAPQPRLTALGQATRELAATGGFRHPVLAAPGWWRRECRFYASERGTGETAGAPGVAVLQDGAGYAEAIARICAARGLRPVILDEAALPEALARPGLWALIDPTPLPLEEMVLRYPGGSFRAGIRTGALRAGIAARADLRFLTVSSALVFEGQAGRPLTEDDPVQPCGPYGHSAAEREAQIRAAHPGALVVRTGPVFGLSGEAALRLLPDRPDRRAWRSTEADLVSPAYLPDLVHAALDLLIDGESGIWHLAHAGATTWAGLAHRLARAAGLPQPAPEPAGSGRIFVLASVRGSLMPALDSAVARCAEALLRPGPGRCAAE</sequence>
<comment type="pathway">
    <text evidence="1 6">Carbohydrate biosynthesis; dTDP-L-rhamnose biosynthesis.</text>
</comment>
<evidence type="ECO:0000256" key="1">
    <source>
        <dbReference type="ARBA" id="ARBA00004781"/>
    </source>
</evidence>
<evidence type="ECO:0000256" key="5">
    <source>
        <dbReference type="ARBA" id="ARBA00048200"/>
    </source>
</evidence>
<gene>
    <name evidence="8" type="ORF">DK427_16660</name>
</gene>
<dbReference type="GO" id="GO:0008831">
    <property type="term" value="F:dTDP-4-dehydrorhamnose reductase activity"/>
    <property type="evidence" value="ECO:0007669"/>
    <property type="project" value="UniProtKB-EC"/>
</dbReference>
<dbReference type="InterPro" id="IPR017853">
    <property type="entry name" value="GH"/>
</dbReference>
<keyword evidence="6" id="KW-0560">Oxidoreductase</keyword>
<protein>
    <recommendedName>
        <fullName evidence="4 6">dTDP-4-dehydrorhamnose reductase</fullName>
        <ecNumber evidence="3 6">1.1.1.133</ecNumber>
    </recommendedName>
</protein>
<comment type="function">
    <text evidence="6">Catalyzes the reduction of dTDP-6-deoxy-L-lyxo-4-hexulose to yield dTDP-L-rhamnose.</text>
</comment>
<dbReference type="PANTHER" id="PTHR10491">
    <property type="entry name" value="DTDP-4-DEHYDRORHAMNOSE REDUCTASE"/>
    <property type="match status" value="1"/>
</dbReference>
<dbReference type="SUPFAM" id="SSF51445">
    <property type="entry name" value="(Trans)glycosidases"/>
    <property type="match status" value="1"/>
</dbReference>
<dbReference type="EC" id="1.1.1.133" evidence="3 6"/>
<keyword evidence="6" id="KW-0521">NADP</keyword>
<accession>A0A2U8VUX9</accession>
<dbReference type="SUPFAM" id="SSF51735">
    <property type="entry name" value="NAD(P)-binding Rossmann-fold domains"/>
    <property type="match status" value="1"/>
</dbReference>
<dbReference type="Gene3D" id="3.20.20.80">
    <property type="entry name" value="Glycosidases"/>
    <property type="match status" value="1"/>
</dbReference>
<dbReference type="InterPro" id="IPR029903">
    <property type="entry name" value="RmlD-like-bd"/>
</dbReference>
<dbReference type="OrthoDB" id="9803892at2"/>